<evidence type="ECO:0000259" key="7">
    <source>
        <dbReference type="PROSITE" id="PS51439"/>
    </source>
</evidence>
<evidence type="ECO:0000256" key="5">
    <source>
        <dbReference type="SAM" id="Phobius"/>
    </source>
</evidence>
<dbReference type="AlphaFoldDB" id="A0AAE2D6C3"/>
<feature type="domain" description="MENTAL" evidence="7">
    <location>
        <begin position="45"/>
        <end position="222"/>
    </location>
</feature>
<dbReference type="GO" id="GO:0099044">
    <property type="term" value="P:vesicle tethering to endoplasmic reticulum"/>
    <property type="evidence" value="ECO:0007669"/>
    <property type="project" value="TreeGrafter"/>
</dbReference>
<dbReference type="Proteomes" id="UP001292079">
    <property type="component" value="Unassembled WGS sequence"/>
</dbReference>
<feature type="transmembrane region" description="Helical" evidence="5">
    <location>
        <begin position="122"/>
        <end position="145"/>
    </location>
</feature>
<dbReference type="Pfam" id="PF01852">
    <property type="entry name" value="START"/>
    <property type="match status" value="1"/>
</dbReference>
<keyword evidence="3 5" id="KW-0472">Membrane</keyword>
<dbReference type="SUPFAM" id="SSF55961">
    <property type="entry name" value="Bet v1-like"/>
    <property type="match status" value="1"/>
</dbReference>
<dbReference type="InterPro" id="IPR002913">
    <property type="entry name" value="START_lipid-bd_dom"/>
</dbReference>
<keyword evidence="5" id="KW-1133">Transmembrane helix</keyword>
<dbReference type="Pfam" id="PF10457">
    <property type="entry name" value="MENTAL"/>
    <property type="match status" value="1"/>
</dbReference>
<dbReference type="PROSITE" id="PS50848">
    <property type="entry name" value="START"/>
    <property type="match status" value="1"/>
</dbReference>
<accession>A0AAE2D6C3</accession>
<dbReference type="PANTHER" id="PTHR46121">
    <property type="entry name" value="STEROIDOGENIC ACUTE REGULATORY PROTEIN-LIKE"/>
    <property type="match status" value="1"/>
</dbReference>
<reference evidence="8" key="2">
    <citation type="journal article" date="2023" name="Infect Dis Poverty">
        <title>Chromosome-scale genome of the human blood fluke Schistosoma mekongi and its implications for public health.</title>
        <authorList>
            <person name="Zhou M."/>
            <person name="Xu L."/>
            <person name="Xu D."/>
            <person name="Chen W."/>
            <person name="Khan J."/>
            <person name="Hu Y."/>
            <person name="Huang H."/>
            <person name="Wei H."/>
            <person name="Zhang Y."/>
            <person name="Chusongsang P."/>
            <person name="Tanasarnprasert K."/>
            <person name="Hu X."/>
            <person name="Limpanont Y."/>
            <person name="Lv Z."/>
        </authorList>
    </citation>
    <scope>NUCLEOTIDE SEQUENCE</scope>
    <source>
        <strain evidence="8">LV_2022a</strain>
    </source>
</reference>
<keyword evidence="2 5" id="KW-0812">Transmembrane</keyword>
<dbReference type="EMBL" id="JALJAT010000003">
    <property type="protein sequence ID" value="KAK4471760.1"/>
    <property type="molecule type" value="Genomic_DNA"/>
</dbReference>
<dbReference type="InterPro" id="IPR019498">
    <property type="entry name" value="MENTAL"/>
</dbReference>
<name>A0AAE2D6C3_SCHME</name>
<dbReference type="PANTHER" id="PTHR46121:SF4">
    <property type="entry name" value="STEROIDOGENIC ACUTE REGULATORY PROTEIN-LIKE"/>
    <property type="match status" value="1"/>
</dbReference>
<dbReference type="InterPro" id="IPR000799">
    <property type="entry name" value="StAR-like"/>
</dbReference>
<feature type="transmembrane region" description="Helical" evidence="5">
    <location>
        <begin position="157"/>
        <end position="179"/>
    </location>
</feature>
<evidence type="ECO:0000313" key="9">
    <source>
        <dbReference type="Proteomes" id="UP001292079"/>
    </source>
</evidence>
<dbReference type="GO" id="GO:0140284">
    <property type="term" value="C:endoplasmic reticulum-endosome membrane contact site"/>
    <property type="evidence" value="ECO:0007669"/>
    <property type="project" value="TreeGrafter"/>
</dbReference>
<dbReference type="SMART" id="SM00234">
    <property type="entry name" value="START"/>
    <property type="match status" value="1"/>
</dbReference>
<protein>
    <recommendedName>
        <fullName evidence="10">Steroidogenic acute regulatory protein</fullName>
    </recommendedName>
</protein>
<dbReference type="PROSITE" id="PS51439">
    <property type="entry name" value="MENTAL"/>
    <property type="match status" value="1"/>
</dbReference>
<evidence type="ECO:0008006" key="10">
    <source>
        <dbReference type="Google" id="ProtNLM"/>
    </source>
</evidence>
<evidence type="ECO:0000256" key="4">
    <source>
        <dbReference type="SAM" id="MobiDB-lite"/>
    </source>
</evidence>
<evidence type="ECO:0000256" key="2">
    <source>
        <dbReference type="ARBA" id="ARBA00022692"/>
    </source>
</evidence>
<evidence type="ECO:0000256" key="1">
    <source>
        <dbReference type="ARBA" id="ARBA00004141"/>
    </source>
</evidence>
<reference evidence="8" key="1">
    <citation type="submission" date="2022-04" db="EMBL/GenBank/DDBJ databases">
        <authorList>
            <person name="Xu L."/>
            <person name="Lv Z."/>
        </authorList>
    </citation>
    <scope>NUCLEOTIDE SEQUENCE</scope>
    <source>
        <strain evidence="8">LV_2022a</strain>
    </source>
</reference>
<dbReference type="GO" id="GO:0031902">
    <property type="term" value="C:late endosome membrane"/>
    <property type="evidence" value="ECO:0007669"/>
    <property type="project" value="TreeGrafter"/>
</dbReference>
<dbReference type="GO" id="GO:0005789">
    <property type="term" value="C:endoplasmic reticulum membrane"/>
    <property type="evidence" value="ECO:0007669"/>
    <property type="project" value="TreeGrafter"/>
</dbReference>
<feature type="domain" description="START" evidence="6">
    <location>
        <begin position="248"/>
        <end position="464"/>
    </location>
</feature>
<organism evidence="8 9">
    <name type="scientific">Schistosoma mekongi</name>
    <name type="common">Parasitic worm</name>
    <dbReference type="NCBI Taxonomy" id="38744"/>
    <lineage>
        <taxon>Eukaryota</taxon>
        <taxon>Metazoa</taxon>
        <taxon>Spiralia</taxon>
        <taxon>Lophotrochozoa</taxon>
        <taxon>Platyhelminthes</taxon>
        <taxon>Trematoda</taxon>
        <taxon>Digenea</taxon>
        <taxon>Strigeidida</taxon>
        <taxon>Schistosomatoidea</taxon>
        <taxon>Schistosomatidae</taxon>
        <taxon>Schistosoma</taxon>
    </lineage>
</organism>
<dbReference type="Gene3D" id="3.30.530.20">
    <property type="match status" value="1"/>
</dbReference>
<comment type="subcellular location">
    <subcellularLocation>
        <location evidence="1">Membrane</location>
        <topology evidence="1">Multi-pass membrane protein</topology>
    </subcellularLocation>
</comment>
<feature type="compositionally biased region" description="Basic residues" evidence="4">
    <location>
        <begin position="478"/>
        <end position="495"/>
    </location>
</feature>
<dbReference type="InterPro" id="IPR051869">
    <property type="entry name" value="STARD3"/>
</dbReference>
<gene>
    <name evidence="8" type="ORF">MN116_005159</name>
</gene>
<feature type="region of interest" description="Disordered" evidence="4">
    <location>
        <begin position="478"/>
        <end position="498"/>
    </location>
</feature>
<dbReference type="GO" id="GO:0008289">
    <property type="term" value="F:lipid binding"/>
    <property type="evidence" value="ECO:0007669"/>
    <property type="project" value="InterPro"/>
</dbReference>
<dbReference type="InterPro" id="IPR023393">
    <property type="entry name" value="START-like_dom_sf"/>
</dbReference>
<dbReference type="GO" id="GO:0005765">
    <property type="term" value="C:lysosomal membrane"/>
    <property type="evidence" value="ECO:0007669"/>
    <property type="project" value="TreeGrafter"/>
</dbReference>
<keyword evidence="9" id="KW-1185">Reference proteome</keyword>
<comment type="caution">
    <text evidence="8">The sequence shown here is derived from an EMBL/GenBank/DDBJ whole genome shotgun (WGS) entry which is preliminary data.</text>
</comment>
<feature type="transmembrane region" description="Helical" evidence="5">
    <location>
        <begin position="52"/>
        <end position="71"/>
    </location>
</feature>
<evidence type="ECO:0000256" key="3">
    <source>
        <dbReference type="ARBA" id="ARBA00023136"/>
    </source>
</evidence>
<sequence length="535" mass="60664">MRETDVNADFSSLYNNQFGLLFGRSDINLAASTSVIEGLPDEQRTSPVRRTFLLAVLFDIILSFILWIIYIKQTYSCNIGPAMWEEINKYSFSKSLFDTVVLSGFRFILLETTYGAIRSRRPWWSAISTGLTSLILVIKCFIFNFHQKTPDNQGLAYAVLIASLIISWIETTFLIYRVIPQEKAADRVTMCLKEQDETRSLLSARFGNRVPFYSGLSVQSMSNADFYTPQGSVFGGESHVKLPICHNLEAAVDVAALLHRTTSLQTEMWNLYEHDIWGDNSPSVNIQYPLRSGTLLDYPSKVYRIESLLPISPLHLFNDMVLNVHETPSWNTNLSSVECIQTLASENIDIIHNMAKEAVGGLISARDFVLLRSWGKRDNCYFICCTSVEHPKCPPIPNYIRAEQVISACIFRPLPGCSNQCNLVWFLCNDLKLALPQRLLDRALNSLLPSMMIGLIERSRLIANTPLDDFLIDIQPRRAPRKKKRAKRSSKKHHVQSQTIIKTLDSVKENATYSSDDSDAAADSDYLLSRNHRLL</sequence>
<evidence type="ECO:0000313" key="8">
    <source>
        <dbReference type="EMBL" id="KAK4471760.1"/>
    </source>
</evidence>
<evidence type="ECO:0000259" key="6">
    <source>
        <dbReference type="PROSITE" id="PS50848"/>
    </source>
</evidence>
<proteinExistence type="predicted"/>
<dbReference type="PRINTS" id="PR00978">
    <property type="entry name" value="STARPROTEIN"/>
</dbReference>